<feature type="region of interest" description="Disordered" evidence="1">
    <location>
        <begin position="1"/>
        <end position="24"/>
    </location>
</feature>
<gene>
    <name evidence="2" type="ORF">HEK616_05160</name>
</gene>
<evidence type="ECO:0000313" key="2">
    <source>
        <dbReference type="EMBL" id="BDM67029.1"/>
    </source>
</evidence>
<reference evidence="2" key="1">
    <citation type="submission" date="2022-06" db="EMBL/GenBank/DDBJ databases">
        <title>Complete genome sequence of Streptomyces nigrescens HEK616.</title>
        <authorList>
            <person name="Asamizu S."/>
            <person name="Onaka H."/>
        </authorList>
    </citation>
    <scope>NUCLEOTIDE SEQUENCE</scope>
    <source>
        <strain evidence="2">HEK616</strain>
    </source>
</reference>
<sequence length="106" mass="11439">MRLPGEQRPITHPVRAPRLGQGERPGQPAVVLVVITRQRLLRAAPLLPLLPLLPLAPSLLPFLLPSSLPFLLPLRLPLRLPVVPLWRVLPPQAGAGCDGGRWGDGG</sequence>
<proteinExistence type="predicted"/>
<dbReference type="EMBL" id="AP026073">
    <property type="protein sequence ID" value="BDM67029.1"/>
    <property type="molecule type" value="Genomic_DNA"/>
</dbReference>
<keyword evidence="3" id="KW-1185">Reference proteome</keyword>
<protein>
    <submittedName>
        <fullName evidence="2">Uncharacterized protein</fullName>
    </submittedName>
</protein>
<evidence type="ECO:0000313" key="3">
    <source>
        <dbReference type="Proteomes" id="UP001059597"/>
    </source>
</evidence>
<accession>A0ABN6QLE3</accession>
<name>A0ABN6QLE3_STRNI</name>
<evidence type="ECO:0000256" key="1">
    <source>
        <dbReference type="SAM" id="MobiDB-lite"/>
    </source>
</evidence>
<dbReference type="Proteomes" id="UP001059597">
    <property type="component" value="Chromosome"/>
</dbReference>
<organism evidence="2 3">
    <name type="scientific">Streptomyces nigrescens</name>
    <dbReference type="NCBI Taxonomy" id="1920"/>
    <lineage>
        <taxon>Bacteria</taxon>
        <taxon>Bacillati</taxon>
        <taxon>Actinomycetota</taxon>
        <taxon>Actinomycetes</taxon>
        <taxon>Kitasatosporales</taxon>
        <taxon>Streptomycetaceae</taxon>
        <taxon>Streptomyces</taxon>
    </lineage>
</organism>